<name>A0A841E7H8_9ACTN</name>
<dbReference type="RefSeq" id="WP_184633389.1">
    <property type="nucleotide sequence ID" value="NZ_BAABKT010000003.1"/>
</dbReference>
<sequence>MIRSTARRLFAALILLCMAWLVGATALGAGGLLSYFTLELLPLGCTRAFASYPAQYDCGSAGPLGVFAAWGLAGSVLTMAVYAVASWRVATRSPRAGRDRDGSGAED</sequence>
<dbReference type="AlphaFoldDB" id="A0A841E7H8"/>
<keyword evidence="1" id="KW-0472">Membrane</keyword>
<evidence type="ECO:0000313" key="3">
    <source>
        <dbReference type="Proteomes" id="UP000578077"/>
    </source>
</evidence>
<reference evidence="2 3" key="1">
    <citation type="submission" date="2020-08" db="EMBL/GenBank/DDBJ databases">
        <title>Sequencing the genomes of 1000 actinobacteria strains.</title>
        <authorList>
            <person name="Klenk H.-P."/>
        </authorList>
    </citation>
    <scope>NUCLEOTIDE SEQUENCE [LARGE SCALE GENOMIC DNA]</scope>
    <source>
        <strain evidence="2 3">DSM 44593</strain>
    </source>
</reference>
<organism evidence="2 3">
    <name type="scientific">Streptomonospora salina</name>
    <dbReference type="NCBI Taxonomy" id="104205"/>
    <lineage>
        <taxon>Bacteria</taxon>
        <taxon>Bacillati</taxon>
        <taxon>Actinomycetota</taxon>
        <taxon>Actinomycetes</taxon>
        <taxon>Streptosporangiales</taxon>
        <taxon>Nocardiopsidaceae</taxon>
        <taxon>Streptomonospora</taxon>
    </lineage>
</organism>
<dbReference type="EMBL" id="JACHLY010000001">
    <property type="protein sequence ID" value="MBB5997073.1"/>
    <property type="molecule type" value="Genomic_DNA"/>
</dbReference>
<evidence type="ECO:0000313" key="2">
    <source>
        <dbReference type="EMBL" id="MBB5997073.1"/>
    </source>
</evidence>
<gene>
    <name evidence="2" type="ORF">HNR25_000824</name>
</gene>
<proteinExistence type="predicted"/>
<accession>A0A841E7H8</accession>
<protein>
    <submittedName>
        <fullName evidence="2">Uncharacterized protein</fullName>
    </submittedName>
</protein>
<keyword evidence="1" id="KW-0812">Transmembrane</keyword>
<dbReference type="Proteomes" id="UP000578077">
    <property type="component" value="Unassembled WGS sequence"/>
</dbReference>
<comment type="caution">
    <text evidence="2">The sequence shown here is derived from an EMBL/GenBank/DDBJ whole genome shotgun (WGS) entry which is preliminary data.</text>
</comment>
<keyword evidence="3" id="KW-1185">Reference proteome</keyword>
<evidence type="ECO:0000256" key="1">
    <source>
        <dbReference type="SAM" id="Phobius"/>
    </source>
</evidence>
<keyword evidence="1" id="KW-1133">Transmembrane helix</keyword>
<feature type="transmembrane region" description="Helical" evidence="1">
    <location>
        <begin position="67"/>
        <end position="90"/>
    </location>
</feature>